<dbReference type="EMBL" id="JACIIZ010000003">
    <property type="protein sequence ID" value="MBB6250678.1"/>
    <property type="molecule type" value="Genomic_DNA"/>
</dbReference>
<dbReference type="Gene3D" id="3.40.50.2300">
    <property type="match status" value="1"/>
</dbReference>
<dbReference type="InterPro" id="IPR036890">
    <property type="entry name" value="HATPase_C_sf"/>
</dbReference>
<dbReference type="PANTHER" id="PTHR43047">
    <property type="entry name" value="TWO-COMPONENT HISTIDINE PROTEIN KINASE"/>
    <property type="match status" value="1"/>
</dbReference>
<dbReference type="SUPFAM" id="SSF52172">
    <property type="entry name" value="CheY-like"/>
    <property type="match status" value="1"/>
</dbReference>
<dbReference type="Proteomes" id="UP000539175">
    <property type="component" value="Unassembled WGS sequence"/>
</dbReference>
<dbReference type="Pfam" id="PF02518">
    <property type="entry name" value="HATPase_c"/>
    <property type="match status" value="1"/>
</dbReference>
<sequence length="955" mass="103298">MSPPPDAPGARRPLARGPLARGSVSTRLLLILVPLVLLAAVGTAFVAVRTSRAVVERFAVEYGEDLAQKQAGEIAAITREKIAFVEGLARQVEAMVATGTHDRRLVAKYIERTALAHPTLVGFWFLAEPDFLGADRDFSEGDPVLGLPKSGRFATYYVADGQGGVKPGEVRPDFYNDAYYARPAQTRARQAVPPYLYTVLGRPIWMISYTIPVIVDGRLIGVAGTDLSLEQRAQELDARRPLGGNIYMINREGNWTYHPEHALLATKATVGEGPQFQLGPDELAKVLKVEPYEVERQDAAGHRVRRYAVPMVFFEGDNRRMLLFDVPVAGLSAPFAGIGTAIMLASLATGVLLSLVLVAAVRSIIGAPLARAARTIDLLDQGALVAVPDTARGDEIGGIARALDRFRGTLAERDRLRVQVEERTTALERMLAGVGAAKDAIVLFDADYTVLYANPAAIALLGAPDADAVVGHPWLDLLTPDTVARAEEGRQRRRADLMSTGYAHMVSEKWESIWGRTMEAYETTLSLRPNGDIVMVLRDVSAARRVAREREELQRQLLQQDKMEAIGRLAGGVAHDFNNLLGAMLGYVEFLLDDLNPQDKAHSYVARINAVGKRAKDLVGQILTFARSDKGELQAVSPVAVLEEARGILRSAVPATTEMIFQIAGSVPNVRANPTQLVQVLMNLVINAHDARRGEGGRIRIRLFPGPAPVDVRVREGRWQEHEALPFDKSRPHVVLEVEDEGHGMPMEVMTRLFEPFFTTKGKGRGTGLGMPVVYGILRAHGGGMTVMSAEGQGTLLRVVLPVGGPGAAAASPFTPLAQPAPPRRRLRILVVDDAAEMGDMLLEGLSRRGHEVAVCETPAEALEVFEENPQAFDAVVSDQTMPGMTGLALIALLKARRPDLPCVLYTGYSERSDERAVLAAGADAFFLKPVVVERLAAKVEALCAAPAPAPLPGA</sequence>
<evidence type="ECO:0000256" key="8">
    <source>
        <dbReference type="SAM" id="Phobius"/>
    </source>
</evidence>
<dbReference type="GO" id="GO:0000155">
    <property type="term" value="F:phosphorelay sensor kinase activity"/>
    <property type="evidence" value="ECO:0007669"/>
    <property type="project" value="InterPro"/>
</dbReference>
<evidence type="ECO:0000313" key="14">
    <source>
        <dbReference type="Proteomes" id="UP000539175"/>
    </source>
</evidence>
<feature type="domain" description="Histidine kinase" evidence="9">
    <location>
        <begin position="572"/>
        <end position="805"/>
    </location>
</feature>
<dbReference type="SUPFAM" id="SSF55785">
    <property type="entry name" value="PYP-like sensor domain (PAS domain)"/>
    <property type="match status" value="1"/>
</dbReference>
<dbReference type="InterPro" id="IPR011006">
    <property type="entry name" value="CheY-like_superfamily"/>
</dbReference>
<dbReference type="PROSITE" id="PS50109">
    <property type="entry name" value="HIS_KIN"/>
    <property type="match status" value="1"/>
</dbReference>
<dbReference type="InterPro" id="IPR003594">
    <property type="entry name" value="HATPase_dom"/>
</dbReference>
<keyword evidence="4 7" id="KW-0597">Phosphoprotein</keyword>
<dbReference type="PROSITE" id="PS50885">
    <property type="entry name" value="HAMP"/>
    <property type="match status" value="1"/>
</dbReference>
<dbReference type="InterPro" id="IPR004358">
    <property type="entry name" value="Sig_transdc_His_kin-like_C"/>
</dbReference>
<keyword evidence="8" id="KW-0812">Transmembrane</keyword>
<dbReference type="PRINTS" id="PR00344">
    <property type="entry name" value="BCTRLSENSOR"/>
</dbReference>
<evidence type="ECO:0000256" key="6">
    <source>
        <dbReference type="ARBA" id="ARBA00022777"/>
    </source>
</evidence>
<dbReference type="CDD" id="cd12913">
    <property type="entry name" value="PDC1_MCP_like"/>
    <property type="match status" value="1"/>
</dbReference>
<evidence type="ECO:0000256" key="2">
    <source>
        <dbReference type="ARBA" id="ARBA00004370"/>
    </source>
</evidence>
<comment type="catalytic activity">
    <reaction evidence="1">
        <text>ATP + protein L-histidine = ADP + protein N-phospho-L-histidine.</text>
        <dbReference type="EC" id="2.7.13.3"/>
    </reaction>
</comment>
<dbReference type="CDD" id="cd00130">
    <property type="entry name" value="PAS"/>
    <property type="match status" value="1"/>
</dbReference>
<organism evidence="13 14">
    <name type="scientific">Nitrospirillum iridis</name>
    <dbReference type="NCBI Taxonomy" id="765888"/>
    <lineage>
        <taxon>Bacteria</taxon>
        <taxon>Pseudomonadati</taxon>
        <taxon>Pseudomonadota</taxon>
        <taxon>Alphaproteobacteria</taxon>
        <taxon>Rhodospirillales</taxon>
        <taxon>Azospirillaceae</taxon>
        <taxon>Nitrospirillum</taxon>
    </lineage>
</organism>
<keyword evidence="6 13" id="KW-0418">Kinase</keyword>
<evidence type="ECO:0000256" key="5">
    <source>
        <dbReference type="ARBA" id="ARBA00022679"/>
    </source>
</evidence>
<reference evidence="13 14" key="1">
    <citation type="submission" date="2020-08" db="EMBL/GenBank/DDBJ databases">
        <title>Genomic Encyclopedia of Type Strains, Phase IV (KMG-IV): sequencing the most valuable type-strain genomes for metagenomic binning, comparative biology and taxonomic classification.</title>
        <authorList>
            <person name="Goeker M."/>
        </authorList>
    </citation>
    <scope>NUCLEOTIDE SEQUENCE [LARGE SCALE GENOMIC DNA]</scope>
    <source>
        <strain evidence="13 14">DSM 22198</strain>
    </source>
</reference>
<dbReference type="SUPFAM" id="SSF47384">
    <property type="entry name" value="Homodimeric domain of signal transducing histidine kinase"/>
    <property type="match status" value="1"/>
</dbReference>
<proteinExistence type="predicted"/>
<keyword evidence="8" id="KW-0472">Membrane</keyword>
<feature type="domain" description="Response regulatory" evidence="10">
    <location>
        <begin position="828"/>
        <end position="944"/>
    </location>
</feature>
<dbReference type="RefSeq" id="WP_184798504.1">
    <property type="nucleotide sequence ID" value="NZ_JACIIZ010000003.1"/>
</dbReference>
<feature type="domain" description="HAMP" evidence="12">
    <location>
        <begin position="363"/>
        <end position="415"/>
    </location>
</feature>
<dbReference type="SMART" id="SM00091">
    <property type="entry name" value="PAS"/>
    <property type="match status" value="1"/>
</dbReference>
<dbReference type="Pfam" id="PF00512">
    <property type="entry name" value="HisKA"/>
    <property type="match status" value="1"/>
</dbReference>
<keyword evidence="8" id="KW-1133">Transmembrane helix</keyword>
<protein>
    <recommendedName>
        <fullName evidence="3">histidine kinase</fullName>
        <ecNumber evidence="3">2.7.13.3</ecNumber>
    </recommendedName>
</protein>
<dbReference type="InterPro" id="IPR013656">
    <property type="entry name" value="PAS_4"/>
</dbReference>
<dbReference type="InterPro" id="IPR000014">
    <property type="entry name" value="PAS"/>
</dbReference>
<dbReference type="InterPro" id="IPR036097">
    <property type="entry name" value="HisK_dim/P_sf"/>
</dbReference>
<dbReference type="PROSITE" id="PS50112">
    <property type="entry name" value="PAS"/>
    <property type="match status" value="1"/>
</dbReference>
<dbReference type="SMART" id="SM00387">
    <property type="entry name" value="HATPase_c"/>
    <property type="match status" value="1"/>
</dbReference>
<dbReference type="Pfam" id="PF08448">
    <property type="entry name" value="PAS_4"/>
    <property type="match status" value="1"/>
</dbReference>
<dbReference type="InterPro" id="IPR003661">
    <property type="entry name" value="HisK_dim/P_dom"/>
</dbReference>
<evidence type="ECO:0000259" key="12">
    <source>
        <dbReference type="PROSITE" id="PS50885"/>
    </source>
</evidence>
<evidence type="ECO:0000256" key="3">
    <source>
        <dbReference type="ARBA" id="ARBA00012438"/>
    </source>
</evidence>
<name>A0A7X0EBK5_9PROT</name>
<dbReference type="Pfam" id="PF22673">
    <property type="entry name" value="MCP-like_PDC_1"/>
    <property type="match status" value="1"/>
</dbReference>
<gene>
    <name evidence="13" type="ORF">FHS74_001223</name>
</gene>
<evidence type="ECO:0000259" key="11">
    <source>
        <dbReference type="PROSITE" id="PS50112"/>
    </source>
</evidence>
<evidence type="ECO:0000259" key="9">
    <source>
        <dbReference type="PROSITE" id="PS50109"/>
    </source>
</evidence>
<dbReference type="PANTHER" id="PTHR43047:SF72">
    <property type="entry name" value="OSMOSENSING HISTIDINE PROTEIN KINASE SLN1"/>
    <property type="match status" value="1"/>
</dbReference>
<dbReference type="Gene3D" id="3.30.450.20">
    <property type="entry name" value="PAS domain"/>
    <property type="match status" value="2"/>
</dbReference>
<evidence type="ECO:0000256" key="1">
    <source>
        <dbReference type="ARBA" id="ARBA00000085"/>
    </source>
</evidence>
<evidence type="ECO:0000313" key="13">
    <source>
        <dbReference type="EMBL" id="MBB6250678.1"/>
    </source>
</evidence>
<feature type="transmembrane region" description="Helical" evidence="8">
    <location>
        <begin position="28"/>
        <end position="48"/>
    </location>
</feature>
<comment type="subcellular location">
    <subcellularLocation>
        <location evidence="2">Membrane</location>
    </subcellularLocation>
</comment>
<dbReference type="InterPro" id="IPR001789">
    <property type="entry name" value="Sig_transdc_resp-reg_receiver"/>
</dbReference>
<evidence type="ECO:0000259" key="10">
    <source>
        <dbReference type="PROSITE" id="PS50110"/>
    </source>
</evidence>
<feature type="transmembrane region" description="Helical" evidence="8">
    <location>
        <begin position="328"/>
        <end position="361"/>
    </location>
</feature>
<dbReference type="InterPro" id="IPR005467">
    <property type="entry name" value="His_kinase_dom"/>
</dbReference>
<keyword evidence="14" id="KW-1185">Reference proteome</keyword>
<dbReference type="InterPro" id="IPR003660">
    <property type="entry name" value="HAMP_dom"/>
</dbReference>
<dbReference type="SMART" id="SM00448">
    <property type="entry name" value="REC"/>
    <property type="match status" value="1"/>
</dbReference>
<dbReference type="SUPFAM" id="SSF55874">
    <property type="entry name" value="ATPase domain of HSP90 chaperone/DNA topoisomerase II/histidine kinase"/>
    <property type="match status" value="1"/>
</dbReference>
<dbReference type="GO" id="GO:0005886">
    <property type="term" value="C:plasma membrane"/>
    <property type="evidence" value="ECO:0007669"/>
    <property type="project" value="TreeGrafter"/>
</dbReference>
<dbReference type="PROSITE" id="PS50110">
    <property type="entry name" value="RESPONSE_REGULATORY"/>
    <property type="match status" value="1"/>
</dbReference>
<evidence type="ECO:0000256" key="4">
    <source>
        <dbReference type="ARBA" id="ARBA00022553"/>
    </source>
</evidence>
<dbReference type="Gene3D" id="3.30.565.10">
    <property type="entry name" value="Histidine kinase-like ATPase, C-terminal domain"/>
    <property type="match status" value="1"/>
</dbReference>
<comment type="caution">
    <text evidence="13">The sequence shown here is derived from an EMBL/GenBank/DDBJ whole genome shotgun (WGS) entry which is preliminary data.</text>
</comment>
<dbReference type="SMART" id="SM00304">
    <property type="entry name" value="HAMP"/>
    <property type="match status" value="1"/>
</dbReference>
<dbReference type="Pfam" id="PF00072">
    <property type="entry name" value="Response_reg"/>
    <property type="match status" value="1"/>
</dbReference>
<dbReference type="GO" id="GO:0009927">
    <property type="term" value="F:histidine phosphotransfer kinase activity"/>
    <property type="evidence" value="ECO:0007669"/>
    <property type="project" value="TreeGrafter"/>
</dbReference>
<dbReference type="CDD" id="cd00156">
    <property type="entry name" value="REC"/>
    <property type="match status" value="1"/>
</dbReference>
<dbReference type="Gene3D" id="1.10.287.130">
    <property type="match status" value="1"/>
</dbReference>
<dbReference type="SMART" id="SM00388">
    <property type="entry name" value="HisKA"/>
    <property type="match status" value="1"/>
</dbReference>
<evidence type="ECO:0000256" key="7">
    <source>
        <dbReference type="PROSITE-ProRule" id="PRU00169"/>
    </source>
</evidence>
<feature type="modified residue" description="4-aspartylphosphate" evidence="7">
    <location>
        <position position="879"/>
    </location>
</feature>
<feature type="domain" description="PAS" evidence="11">
    <location>
        <begin position="423"/>
        <end position="488"/>
    </location>
</feature>
<dbReference type="AlphaFoldDB" id="A0A7X0EBK5"/>
<accession>A0A7X0EBK5</accession>
<keyword evidence="5" id="KW-0808">Transferase</keyword>
<dbReference type="Gene3D" id="6.10.340.10">
    <property type="match status" value="1"/>
</dbReference>
<dbReference type="EC" id="2.7.13.3" evidence="3"/>
<dbReference type="InterPro" id="IPR035965">
    <property type="entry name" value="PAS-like_dom_sf"/>
</dbReference>